<evidence type="ECO:0000256" key="3">
    <source>
        <dbReference type="ARBA" id="ARBA00012513"/>
    </source>
</evidence>
<dbReference type="EMBL" id="JAMQYH010000005">
    <property type="protein sequence ID" value="KAJ1688335.1"/>
    <property type="molecule type" value="Genomic_DNA"/>
</dbReference>
<evidence type="ECO:0000256" key="2">
    <source>
        <dbReference type="ARBA" id="ARBA00008684"/>
    </source>
</evidence>
<dbReference type="GO" id="GO:0009791">
    <property type="term" value="P:post-embryonic development"/>
    <property type="evidence" value="ECO:0007669"/>
    <property type="project" value="UniProtKB-ARBA"/>
</dbReference>
<comment type="caution">
    <text evidence="22">The sequence shown here is derived from an EMBL/GenBank/DDBJ whole genome shotgun (WGS) entry which is preliminary data.</text>
</comment>
<dbReference type="Pfam" id="PF00560">
    <property type="entry name" value="LRR_1"/>
    <property type="match status" value="6"/>
</dbReference>
<dbReference type="PROSITE" id="PS50011">
    <property type="entry name" value="PROTEIN_KINASE_DOM"/>
    <property type="match status" value="1"/>
</dbReference>
<evidence type="ECO:0000256" key="8">
    <source>
        <dbReference type="ARBA" id="ARBA00022679"/>
    </source>
</evidence>
<dbReference type="InterPro" id="IPR013210">
    <property type="entry name" value="LRR_N_plant-typ"/>
</dbReference>
<gene>
    <name evidence="22" type="ORF">LUZ63_019725</name>
</gene>
<dbReference type="GO" id="GO:0004674">
    <property type="term" value="F:protein serine/threonine kinase activity"/>
    <property type="evidence" value="ECO:0007669"/>
    <property type="project" value="UniProtKB-KW"/>
</dbReference>
<sequence>MLALLSFKSLIWGDPNGTLSSWNASLPHCQWQGVRCGHRHPERVTALLLGSFQLAGKISPSLANLTFLRNLNLSYNRLSGIIPNELGQLSRLQKLHLGFNSLHGSIPSALGNCTNLEFINLMKNNLGGTIPSTLAQCKNLRYLGLQYNLLGGGIPPEFGNLFRLSYLSLANNNLTGNIPPSLGNLTDLWDFSLYVNSLTGSIPTSFGQLQALEYFQIDDNQISGTVPHSLYNLSNLQYFDISINYLEGFLPLEICDGFHDLVVLSIYQNQFKGQIPSSLANCTTLLSIDMSLNYFTGIIPSSIGSLKYLHSLQLGSNQLEAKTPGDWSFDRTLINCSNLQLLEVDNNQLQGVIPSLLANLSSLNTLALSGNPILGSIPVEFGMLTNLTVLALDQTLLSGKIPVELGKLQNLQQLYMSGNMLSGEIPSIIGNLTRMNKLILYNNAFEGSIPPSLECEALRNVRHRNLVKILSVCSSIDHQGNDFKALIFEFMPNGSMETWLHPNACTNLPFRGLTLTERMNAAIDIAMALEYLHDVPIVHCDLKPSNVLLDDNMTAHVGDFGLARFLFGSDTVPVQLTTSTGGIKGSIGYIPPEYGMGSQASTQGDVYSYGILLLEMFTGIRPTDERFKNGLSLHRHVEMAFPEQVMDIIDTKMFPLDLGCENTFAPENCLNCLVSVIRCGLQCSKESSKERIAMVDVVKELISARSKLLRGEGN</sequence>
<evidence type="ECO:0000256" key="14">
    <source>
        <dbReference type="ARBA" id="ARBA00022840"/>
    </source>
</evidence>
<dbReference type="Proteomes" id="UP001151287">
    <property type="component" value="Unassembled WGS sequence"/>
</dbReference>
<reference evidence="22" key="1">
    <citation type="journal article" date="2022" name="Cell">
        <title>Repeat-based holocentromeres influence genome architecture and karyotype evolution.</title>
        <authorList>
            <person name="Hofstatter P.G."/>
            <person name="Thangavel G."/>
            <person name="Lux T."/>
            <person name="Neumann P."/>
            <person name="Vondrak T."/>
            <person name="Novak P."/>
            <person name="Zhang M."/>
            <person name="Costa L."/>
            <person name="Castellani M."/>
            <person name="Scott A."/>
            <person name="Toegelov H."/>
            <person name="Fuchs J."/>
            <person name="Mata-Sucre Y."/>
            <person name="Dias Y."/>
            <person name="Vanzela A.L.L."/>
            <person name="Huettel B."/>
            <person name="Almeida C.C.S."/>
            <person name="Simkova H."/>
            <person name="Souza G."/>
            <person name="Pedrosa-Harand A."/>
            <person name="Macas J."/>
            <person name="Mayer K.F.X."/>
            <person name="Houben A."/>
            <person name="Marques A."/>
        </authorList>
    </citation>
    <scope>NUCLEOTIDE SEQUENCE</scope>
    <source>
        <strain evidence="22">RhyBre1mFocal</strain>
    </source>
</reference>
<feature type="domain" description="Protein kinase" evidence="21">
    <location>
        <begin position="411"/>
        <end position="714"/>
    </location>
</feature>
<protein>
    <recommendedName>
        <fullName evidence="3">non-specific serine/threonine protein kinase</fullName>
        <ecNumber evidence="3">2.7.11.1</ecNumber>
    </recommendedName>
</protein>
<evidence type="ECO:0000259" key="21">
    <source>
        <dbReference type="PROSITE" id="PS50011"/>
    </source>
</evidence>
<proteinExistence type="inferred from homology"/>
<evidence type="ECO:0000256" key="9">
    <source>
        <dbReference type="ARBA" id="ARBA00022692"/>
    </source>
</evidence>
<dbReference type="FunFam" id="3.80.10.10:FF:000095">
    <property type="entry name" value="LRR receptor-like serine/threonine-protein kinase GSO1"/>
    <property type="match status" value="1"/>
</dbReference>
<evidence type="ECO:0000256" key="19">
    <source>
        <dbReference type="ARBA" id="ARBA00047899"/>
    </source>
</evidence>
<dbReference type="FunFam" id="3.80.10.10:FF:000453">
    <property type="entry name" value="Leucine-rich receptor-like protein kinase family protein"/>
    <property type="match status" value="1"/>
</dbReference>
<dbReference type="FunFam" id="3.80.10.10:FF:000275">
    <property type="entry name" value="Leucine-rich repeat receptor-like protein kinase"/>
    <property type="match status" value="1"/>
</dbReference>
<dbReference type="GO" id="GO:0006952">
    <property type="term" value="P:defense response"/>
    <property type="evidence" value="ECO:0007669"/>
    <property type="project" value="UniProtKB-ARBA"/>
</dbReference>
<dbReference type="AlphaFoldDB" id="A0A9Q0HJZ5"/>
<evidence type="ECO:0000313" key="22">
    <source>
        <dbReference type="EMBL" id="KAJ1688335.1"/>
    </source>
</evidence>
<evidence type="ECO:0000256" key="12">
    <source>
        <dbReference type="ARBA" id="ARBA00022741"/>
    </source>
</evidence>
<keyword evidence="7" id="KW-0433">Leucine-rich repeat</keyword>
<name>A0A9Q0HJZ5_9POAL</name>
<dbReference type="Pfam" id="PF07714">
    <property type="entry name" value="PK_Tyr_Ser-Thr"/>
    <property type="match status" value="1"/>
</dbReference>
<dbReference type="SMART" id="SM00369">
    <property type="entry name" value="LRR_TYP"/>
    <property type="match status" value="7"/>
</dbReference>
<evidence type="ECO:0000256" key="18">
    <source>
        <dbReference type="ARBA" id="ARBA00023180"/>
    </source>
</evidence>
<dbReference type="EC" id="2.7.11.1" evidence="3"/>
<comment type="catalytic activity">
    <reaction evidence="20">
        <text>L-seryl-[protein] + ATP = O-phospho-L-seryl-[protein] + ADP + H(+)</text>
        <dbReference type="Rhea" id="RHEA:17989"/>
        <dbReference type="Rhea" id="RHEA-COMP:9863"/>
        <dbReference type="Rhea" id="RHEA-COMP:11604"/>
        <dbReference type="ChEBI" id="CHEBI:15378"/>
        <dbReference type="ChEBI" id="CHEBI:29999"/>
        <dbReference type="ChEBI" id="CHEBI:30616"/>
        <dbReference type="ChEBI" id="CHEBI:83421"/>
        <dbReference type="ChEBI" id="CHEBI:456216"/>
        <dbReference type="EC" id="2.7.11.1"/>
    </reaction>
</comment>
<dbReference type="InterPro" id="IPR032675">
    <property type="entry name" value="LRR_dom_sf"/>
</dbReference>
<comment type="catalytic activity">
    <reaction evidence="19">
        <text>L-threonyl-[protein] + ATP = O-phospho-L-threonyl-[protein] + ADP + H(+)</text>
        <dbReference type="Rhea" id="RHEA:46608"/>
        <dbReference type="Rhea" id="RHEA-COMP:11060"/>
        <dbReference type="Rhea" id="RHEA-COMP:11605"/>
        <dbReference type="ChEBI" id="CHEBI:15378"/>
        <dbReference type="ChEBI" id="CHEBI:30013"/>
        <dbReference type="ChEBI" id="CHEBI:30616"/>
        <dbReference type="ChEBI" id="CHEBI:61977"/>
        <dbReference type="ChEBI" id="CHEBI:456216"/>
        <dbReference type="EC" id="2.7.11.1"/>
    </reaction>
</comment>
<dbReference type="OrthoDB" id="676979at2759"/>
<comment type="subcellular location">
    <subcellularLocation>
        <location evidence="1">Cell membrane</location>
        <topology evidence="1">Single-pass membrane protein</topology>
    </subcellularLocation>
</comment>
<keyword evidence="16" id="KW-0472">Membrane</keyword>
<dbReference type="InterPro" id="IPR008271">
    <property type="entry name" value="Ser/Thr_kinase_AS"/>
</dbReference>
<evidence type="ECO:0000313" key="23">
    <source>
        <dbReference type="Proteomes" id="UP001151287"/>
    </source>
</evidence>
<evidence type="ECO:0000256" key="11">
    <source>
        <dbReference type="ARBA" id="ARBA00022737"/>
    </source>
</evidence>
<keyword evidence="13" id="KW-0418">Kinase</keyword>
<dbReference type="InterPro" id="IPR001611">
    <property type="entry name" value="Leu-rich_rpt"/>
</dbReference>
<dbReference type="PROSITE" id="PS00108">
    <property type="entry name" value="PROTEIN_KINASE_ST"/>
    <property type="match status" value="1"/>
</dbReference>
<dbReference type="InterPro" id="IPR003591">
    <property type="entry name" value="Leu-rich_rpt_typical-subtyp"/>
</dbReference>
<dbReference type="Pfam" id="PF13855">
    <property type="entry name" value="LRR_8"/>
    <property type="match status" value="1"/>
</dbReference>
<evidence type="ECO:0000256" key="4">
    <source>
        <dbReference type="ARBA" id="ARBA00022475"/>
    </source>
</evidence>
<evidence type="ECO:0000256" key="7">
    <source>
        <dbReference type="ARBA" id="ARBA00022614"/>
    </source>
</evidence>
<keyword evidence="14" id="KW-0067">ATP-binding</keyword>
<dbReference type="PANTHER" id="PTHR45974">
    <property type="entry name" value="RECEPTOR-LIKE PROTEIN 55"/>
    <property type="match status" value="1"/>
</dbReference>
<evidence type="ECO:0000256" key="1">
    <source>
        <dbReference type="ARBA" id="ARBA00004162"/>
    </source>
</evidence>
<dbReference type="InterPro" id="IPR000719">
    <property type="entry name" value="Prot_kinase_dom"/>
</dbReference>
<dbReference type="InterPro" id="IPR011009">
    <property type="entry name" value="Kinase-like_dom_sf"/>
</dbReference>
<dbReference type="Pfam" id="PF08263">
    <property type="entry name" value="LRRNT_2"/>
    <property type="match status" value="1"/>
</dbReference>
<keyword evidence="5" id="KW-0723">Serine/threonine-protein kinase</keyword>
<dbReference type="GO" id="GO:0005524">
    <property type="term" value="F:ATP binding"/>
    <property type="evidence" value="ECO:0007669"/>
    <property type="project" value="UniProtKB-KW"/>
</dbReference>
<keyword evidence="12" id="KW-0547">Nucleotide-binding</keyword>
<evidence type="ECO:0000256" key="10">
    <source>
        <dbReference type="ARBA" id="ARBA00022729"/>
    </source>
</evidence>
<evidence type="ECO:0000256" key="15">
    <source>
        <dbReference type="ARBA" id="ARBA00022989"/>
    </source>
</evidence>
<dbReference type="GO" id="GO:0051707">
    <property type="term" value="P:response to other organism"/>
    <property type="evidence" value="ECO:0007669"/>
    <property type="project" value="UniProtKB-ARBA"/>
</dbReference>
<evidence type="ECO:0000256" key="5">
    <source>
        <dbReference type="ARBA" id="ARBA00022527"/>
    </source>
</evidence>
<dbReference type="SUPFAM" id="SSF56112">
    <property type="entry name" value="Protein kinase-like (PK-like)"/>
    <property type="match status" value="1"/>
</dbReference>
<dbReference type="Gene3D" id="3.80.10.10">
    <property type="entry name" value="Ribonuclease Inhibitor"/>
    <property type="match status" value="4"/>
</dbReference>
<dbReference type="FunFam" id="1.10.510.10:FF:000358">
    <property type="entry name" value="Putative leucine-rich repeat receptor-like serine/threonine-protein kinase"/>
    <property type="match status" value="1"/>
</dbReference>
<evidence type="ECO:0000256" key="20">
    <source>
        <dbReference type="ARBA" id="ARBA00048679"/>
    </source>
</evidence>
<evidence type="ECO:0000256" key="16">
    <source>
        <dbReference type="ARBA" id="ARBA00023136"/>
    </source>
</evidence>
<keyword evidence="18" id="KW-0325">Glycoprotein</keyword>
<keyword evidence="4" id="KW-1003">Cell membrane</keyword>
<evidence type="ECO:0000256" key="6">
    <source>
        <dbReference type="ARBA" id="ARBA00022553"/>
    </source>
</evidence>
<dbReference type="InterPro" id="IPR001245">
    <property type="entry name" value="Ser-Thr/Tyr_kinase_cat_dom"/>
</dbReference>
<evidence type="ECO:0000256" key="13">
    <source>
        <dbReference type="ARBA" id="ARBA00022777"/>
    </source>
</evidence>
<dbReference type="GO" id="GO:0005886">
    <property type="term" value="C:plasma membrane"/>
    <property type="evidence" value="ECO:0007669"/>
    <property type="project" value="UniProtKB-SubCell"/>
</dbReference>
<dbReference type="SUPFAM" id="SSF52058">
    <property type="entry name" value="L domain-like"/>
    <property type="match status" value="2"/>
</dbReference>
<keyword evidence="8" id="KW-0808">Transferase</keyword>
<keyword evidence="6" id="KW-0597">Phosphoprotein</keyword>
<dbReference type="Gene3D" id="1.10.510.10">
    <property type="entry name" value="Transferase(Phosphotransferase) domain 1"/>
    <property type="match status" value="1"/>
</dbReference>
<dbReference type="SMART" id="SM00220">
    <property type="entry name" value="S_TKc"/>
    <property type="match status" value="1"/>
</dbReference>
<comment type="similarity">
    <text evidence="2">Belongs to the protein kinase superfamily. Ser/Thr protein kinase family.</text>
</comment>
<keyword evidence="15" id="KW-1133">Transmembrane helix</keyword>
<keyword evidence="9" id="KW-0812">Transmembrane</keyword>
<keyword evidence="17" id="KW-0675">Receptor</keyword>
<keyword evidence="10" id="KW-0732">Signal</keyword>
<dbReference type="PANTHER" id="PTHR45974:SF283">
    <property type="entry name" value="LEUCINE-RICH REPEAT PROTEIN KINASE FAMILY PROTEIN"/>
    <property type="match status" value="1"/>
</dbReference>
<keyword evidence="23" id="KW-1185">Reference proteome</keyword>
<accession>A0A9Q0HJZ5</accession>
<keyword evidence="11" id="KW-0677">Repeat</keyword>
<evidence type="ECO:0000256" key="17">
    <source>
        <dbReference type="ARBA" id="ARBA00023170"/>
    </source>
</evidence>
<organism evidence="22 23">
    <name type="scientific">Rhynchospora breviuscula</name>
    <dbReference type="NCBI Taxonomy" id="2022672"/>
    <lineage>
        <taxon>Eukaryota</taxon>
        <taxon>Viridiplantae</taxon>
        <taxon>Streptophyta</taxon>
        <taxon>Embryophyta</taxon>
        <taxon>Tracheophyta</taxon>
        <taxon>Spermatophyta</taxon>
        <taxon>Magnoliopsida</taxon>
        <taxon>Liliopsida</taxon>
        <taxon>Poales</taxon>
        <taxon>Cyperaceae</taxon>
        <taxon>Cyperoideae</taxon>
        <taxon>Rhynchosporeae</taxon>
        <taxon>Rhynchospora</taxon>
    </lineage>
</organism>